<dbReference type="AlphaFoldDB" id="A0A1L6R9T5"/>
<accession>A0A1L6R9T5</accession>
<dbReference type="Proteomes" id="UP000185473">
    <property type="component" value="Chromosome"/>
</dbReference>
<proteinExistence type="predicted"/>
<sequence>MSIPKYVVFNTNKLDRHNRALPTDQGDDLNELLNAYHGKAYQIMKVRTITDREEW</sequence>
<dbReference type="EMBL" id="CP014332">
    <property type="protein sequence ID" value="APS41301.1"/>
    <property type="molecule type" value="Genomic_DNA"/>
</dbReference>
<keyword evidence="2" id="KW-1185">Reference proteome</keyword>
<dbReference type="STRING" id="1631871.FOL01_0442"/>
<organism evidence="1 2">
    <name type="scientific">Weissella jogaejeotgali</name>
    <dbReference type="NCBI Taxonomy" id="1631871"/>
    <lineage>
        <taxon>Bacteria</taxon>
        <taxon>Bacillati</taxon>
        <taxon>Bacillota</taxon>
        <taxon>Bacilli</taxon>
        <taxon>Lactobacillales</taxon>
        <taxon>Lactobacillaceae</taxon>
        <taxon>Weissella</taxon>
    </lineage>
</organism>
<reference evidence="1 2" key="1">
    <citation type="submission" date="2016-02" db="EMBL/GenBank/DDBJ databases">
        <title>Complete Genome Sequence of Weissella jogaejeotgali FOL01.</title>
        <authorList>
            <person name="Lee J.-H."/>
            <person name="Ku H.-J."/>
        </authorList>
    </citation>
    <scope>NUCLEOTIDE SEQUENCE [LARGE SCALE GENOMIC DNA]</scope>
    <source>
        <strain evidence="1 2">FOL01</strain>
    </source>
</reference>
<name>A0A1L6R9T5_9LACO</name>
<dbReference type="KEGG" id="wjo:FOL01_0442"/>
<evidence type="ECO:0000313" key="2">
    <source>
        <dbReference type="Proteomes" id="UP000185473"/>
    </source>
</evidence>
<protein>
    <submittedName>
        <fullName evidence="1">Uncharacterized protein</fullName>
    </submittedName>
</protein>
<evidence type="ECO:0000313" key="1">
    <source>
        <dbReference type="EMBL" id="APS41301.1"/>
    </source>
</evidence>
<gene>
    <name evidence="1" type="ORF">FOL01_0442</name>
</gene>